<organism evidence="1 2">
    <name type="scientific">Melipona bicolor</name>
    <dbReference type="NCBI Taxonomy" id="60889"/>
    <lineage>
        <taxon>Eukaryota</taxon>
        <taxon>Metazoa</taxon>
        <taxon>Ecdysozoa</taxon>
        <taxon>Arthropoda</taxon>
        <taxon>Hexapoda</taxon>
        <taxon>Insecta</taxon>
        <taxon>Pterygota</taxon>
        <taxon>Neoptera</taxon>
        <taxon>Endopterygota</taxon>
        <taxon>Hymenoptera</taxon>
        <taxon>Apocrita</taxon>
        <taxon>Aculeata</taxon>
        <taxon>Apoidea</taxon>
        <taxon>Anthophila</taxon>
        <taxon>Apidae</taxon>
        <taxon>Melipona</taxon>
    </lineage>
</organism>
<dbReference type="Proteomes" id="UP001177670">
    <property type="component" value="Unassembled WGS sequence"/>
</dbReference>
<evidence type="ECO:0000313" key="1">
    <source>
        <dbReference type="EMBL" id="KAK1120701.1"/>
    </source>
</evidence>
<proteinExistence type="predicted"/>
<dbReference type="AlphaFoldDB" id="A0AA40KHM9"/>
<comment type="caution">
    <text evidence="1">The sequence shown here is derived from an EMBL/GenBank/DDBJ whole genome shotgun (WGS) entry which is preliminary data.</text>
</comment>
<evidence type="ECO:0000313" key="2">
    <source>
        <dbReference type="Proteomes" id="UP001177670"/>
    </source>
</evidence>
<keyword evidence="2" id="KW-1185">Reference proteome</keyword>
<sequence length="123" mass="12808">MISQRNVLDVKLKAKRKRSAINRGVCLCRSLFALSFTNVLSGDKADSLSSAVSIEVEATGAIQHPGASSYVSGACRYRNSVNYIAGGRSHSDERPPVSAAIATNGASIDKAGTLAINGEVGLN</sequence>
<gene>
    <name evidence="1" type="ORF">K0M31_010907</name>
</gene>
<dbReference type="EMBL" id="JAHYIQ010000029">
    <property type="protein sequence ID" value="KAK1120701.1"/>
    <property type="molecule type" value="Genomic_DNA"/>
</dbReference>
<accession>A0AA40KHM9</accession>
<name>A0AA40KHM9_9HYME</name>
<reference evidence="1" key="1">
    <citation type="submission" date="2021-10" db="EMBL/GenBank/DDBJ databases">
        <title>Melipona bicolor Genome sequencing and assembly.</title>
        <authorList>
            <person name="Araujo N.S."/>
            <person name="Arias M.C."/>
        </authorList>
    </citation>
    <scope>NUCLEOTIDE SEQUENCE</scope>
    <source>
        <strain evidence="1">USP_2M_L1-L4_2017</strain>
        <tissue evidence="1">Whole body</tissue>
    </source>
</reference>
<protein>
    <submittedName>
        <fullName evidence="1">Uncharacterized protein</fullName>
    </submittedName>
</protein>